<evidence type="ECO:0000313" key="8">
    <source>
        <dbReference type="EMBL" id="QLH84710.1"/>
    </source>
</evidence>
<feature type="domain" description="Fibronectin type III-like" evidence="7">
    <location>
        <begin position="663"/>
        <end position="732"/>
    </location>
</feature>
<evidence type="ECO:0000313" key="9">
    <source>
        <dbReference type="Proteomes" id="UP000509346"/>
    </source>
</evidence>
<dbReference type="PANTHER" id="PTHR30620:SF16">
    <property type="entry name" value="LYSOSOMAL BETA GLUCOSIDASE"/>
    <property type="match status" value="1"/>
</dbReference>
<dbReference type="PANTHER" id="PTHR30620">
    <property type="entry name" value="PERIPLASMIC BETA-GLUCOSIDASE-RELATED"/>
    <property type="match status" value="1"/>
</dbReference>
<evidence type="ECO:0000256" key="3">
    <source>
        <dbReference type="ARBA" id="ARBA00012744"/>
    </source>
</evidence>
<evidence type="ECO:0000256" key="2">
    <source>
        <dbReference type="ARBA" id="ARBA00005336"/>
    </source>
</evidence>
<dbReference type="Gene3D" id="3.20.20.300">
    <property type="entry name" value="Glycoside hydrolase, family 3, N-terminal domain"/>
    <property type="match status" value="1"/>
</dbReference>
<dbReference type="EC" id="3.2.1.21" evidence="3"/>
<dbReference type="GO" id="GO:0009251">
    <property type="term" value="P:glucan catabolic process"/>
    <property type="evidence" value="ECO:0007669"/>
    <property type="project" value="TreeGrafter"/>
</dbReference>
<dbReference type="InterPro" id="IPR026891">
    <property type="entry name" value="Fn3-like"/>
</dbReference>
<evidence type="ECO:0000256" key="1">
    <source>
        <dbReference type="ARBA" id="ARBA00000448"/>
    </source>
</evidence>
<dbReference type="Proteomes" id="UP000509346">
    <property type="component" value="Chromosome"/>
</dbReference>
<dbReference type="OrthoDB" id="30657at2157"/>
<dbReference type="Gene3D" id="2.60.40.10">
    <property type="entry name" value="Immunoglobulins"/>
    <property type="match status" value="1"/>
</dbReference>
<proteinExistence type="inferred from homology"/>
<dbReference type="GeneID" id="56085934"/>
<dbReference type="InterPro" id="IPR036881">
    <property type="entry name" value="Glyco_hydro_3_C_sf"/>
</dbReference>
<dbReference type="Pfam" id="PF14310">
    <property type="entry name" value="Fn3-like"/>
    <property type="match status" value="1"/>
</dbReference>
<comment type="similarity">
    <text evidence="2">Belongs to the glycosyl hydrolase 3 family.</text>
</comment>
<protein>
    <recommendedName>
        <fullName evidence="3">beta-glucosidase</fullName>
        <ecNumber evidence="3">3.2.1.21</ecNumber>
    </recommendedName>
</protein>
<name>A0A7D5TCK8_9EURY</name>
<keyword evidence="9" id="KW-1185">Reference proteome</keyword>
<dbReference type="SUPFAM" id="SSF51445">
    <property type="entry name" value="(Trans)glycosidases"/>
    <property type="match status" value="1"/>
</dbReference>
<evidence type="ECO:0000256" key="4">
    <source>
        <dbReference type="ARBA" id="ARBA00022729"/>
    </source>
</evidence>
<dbReference type="SMART" id="SM01217">
    <property type="entry name" value="Fn3_like"/>
    <property type="match status" value="1"/>
</dbReference>
<dbReference type="InterPro" id="IPR017853">
    <property type="entry name" value="GH"/>
</dbReference>
<dbReference type="Pfam" id="PF01915">
    <property type="entry name" value="Glyco_hydro_3_C"/>
    <property type="match status" value="1"/>
</dbReference>
<dbReference type="InterPro" id="IPR051915">
    <property type="entry name" value="Cellulose_Degrad_GH3"/>
</dbReference>
<dbReference type="RefSeq" id="WP_179919788.1">
    <property type="nucleotide sequence ID" value="NZ_CP058909.1"/>
</dbReference>
<evidence type="ECO:0000259" key="7">
    <source>
        <dbReference type="SMART" id="SM01217"/>
    </source>
</evidence>
<dbReference type="KEGG" id="hpel:HZS54_25055"/>
<dbReference type="InterPro" id="IPR001764">
    <property type="entry name" value="Glyco_hydro_3_N"/>
</dbReference>
<dbReference type="EMBL" id="CP058909">
    <property type="protein sequence ID" value="QLH84710.1"/>
    <property type="molecule type" value="Genomic_DNA"/>
</dbReference>
<dbReference type="GO" id="GO:0008422">
    <property type="term" value="F:beta-glucosidase activity"/>
    <property type="evidence" value="ECO:0007669"/>
    <property type="project" value="UniProtKB-EC"/>
</dbReference>
<reference evidence="8 9" key="1">
    <citation type="submission" date="2020-07" db="EMBL/GenBank/DDBJ databases">
        <title>Halosimplex litoreum sp. nov. and Halosimplex rubrum sp. nov., isolated from different salt environments.</title>
        <authorList>
            <person name="Cui H."/>
        </authorList>
    </citation>
    <scope>NUCLEOTIDE SEQUENCE [LARGE SCALE GENOMIC DNA]</scope>
    <source>
        <strain evidence="8 9">R2</strain>
    </source>
</reference>
<dbReference type="InterPro" id="IPR002772">
    <property type="entry name" value="Glyco_hydro_3_C"/>
</dbReference>
<dbReference type="AlphaFoldDB" id="A0A7D5TCK8"/>
<gene>
    <name evidence="8" type="ORF">HZS54_25055</name>
</gene>
<dbReference type="InterPro" id="IPR013783">
    <property type="entry name" value="Ig-like_fold"/>
</dbReference>
<dbReference type="PROSITE" id="PS00775">
    <property type="entry name" value="GLYCOSYL_HYDROL_F3"/>
    <property type="match status" value="1"/>
</dbReference>
<keyword evidence="5 8" id="KW-0378">Hydrolase</keyword>
<organism evidence="8 9">
    <name type="scientific">Halosimplex pelagicum</name>
    <dbReference type="NCBI Taxonomy" id="869886"/>
    <lineage>
        <taxon>Archaea</taxon>
        <taxon>Methanobacteriati</taxon>
        <taxon>Methanobacteriota</taxon>
        <taxon>Stenosarchaea group</taxon>
        <taxon>Halobacteria</taxon>
        <taxon>Halobacteriales</taxon>
        <taxon>Haloarculaceae</taxon>
        <taxon>Halosimplex</taxon>
    </lineage>
</organism>
<dbReference type="SUPFAM" id="SSF52279">
    <property type="entry name" value="Beta-D-glucan exohydrolase, C-terminal domain"/>
    <property type="match status" value="1"/>
</dbReference>
<dbReference type="InterPro" id="IPR036962">
    <property type="entry name" value="Glyco_hydro_3_N_sf"/>
</dbReference>
<dbReference type="InterPro" id="IPR019800">
    <property type="entry name" value="Glyco_hydro_3_AS"/>
</dbReference>
<comment type="catalytic activity">
    <reaction evidence="1">
        <text>Hydrolysis of terminal, non-reducing beta-D-glucosyl residues with release of beta-D-glucose.</text>
        <dbReference type="EC" id="3.2.1.21"/>
    </reaction>
</comment>
<dbReference type="Pfam" id="PF00933">
    <property type="entry name" value="Glyco_hydro_3"/>
    <property type="match status" value="1"/>
</dbReference>
<sequence>MPSSDADPEYQRPDLPVSRRVSDLLDRMTVEEKAGQLVGTWAGQMHRAVDVEEVAELVREKHLGCAAPFGWGGSAGTEVGEIVDIVNELQEVATEETRLGIPLFFNVDAVHGHAYVAGSAVFPNGLGAAATWDPELVEAGARVTATEVAATGAHQNYGPTCDVGRDPRWGRVFETFGESPRLVAEMAAAKVRGYQGDGLEADDTVVATAKHFPAYSEPERGEDAAPVDVSEYKLRNTFVPPFEAALDEGVESVMPCYNSINGEPVHGSERWLTDLLRGDLGFDGTIVSDWGGVRHLTDDHKTAADLREATYDARTAGLDVASVGNDLEQEELVDLVESGDLAESVLDSSVERVLERKFRMGLFEDPYVEKAEAVETVGADDHQAAALDTAREAMTLLKNDDCLPLSGEEDVFVGGPNADDLVSQVGGWSVESEEHVDGTTIAEEIRAHVDGEVTYEQGTTHSDRLDVDAAAEKAADADVAVLALGEGWYLHEFGAGDPRTETGEFPTRERIALGEAQQELVEAVAETGTPVVGVLVTGRPLAVEHLDERAEAVLMAYFPGTMGGKAVAETLVGENNPSGRLAVTVPRSGTQVDVHHDHLHQPRPIGDSEHPDSYDPLYPFGHGLSYTTFETGGLSVDADVVGPGDTVELDVTVENVGDRRGSEVVQVYSATESKTLVMPERRLQAFERVDLDAGERATVTVEVPVENLGVYAPGDGHRVEAGDYDLVVDGESVTVTVEGDYL</sequence>
<accession>A0A7D5TCK8</accession>
<evidence type="ECO:0000256" key="5">
    <source>
        <dbReference type="ARBA" id="ARBA00022801"/>
    </source>
</evidence>
<keyword evidence="4" id="KW-0732">Signal</keyword>
<dbReference type="Gene3D" id="3.40.50.1700">
    <property type="entry name" value="Glycoside hydrolase family 3 C-terminal domain"/>
    <property type="match status" value="1"/>
</dbReference>
<dbReference type="PRINTS" id="PR00133">
    <property type="entry name" value="GLHYDRLASE3"/>
</dbReference>
<evidence type="ECO:0000256" key="6">
    <source>
        <dbReference type="ARBA" id="ARBA00023295"/>
    </source>
</evidence>
<keyword evidence="6" id="KW-0326">Glycosidase</keyword>